<name>A0A378YQK7_9NOCA</name>
<feature type="transmembrane region" description="Helical" evidence="2">
    <location>
        <begin position="6"/>
        <end position="26"/>
    </location>
</feature>
<dbReference type="STRING" id="1406858.GCA_000710895_05319"/>
<feature type="region of interest" description="Disordered" evidence="1">
    <location>
        <begin position="47"/>
        <end position="68"/>
    </location>
</feature>
<dbReference type="OrthoDB" id="9964171at2"/>
<proteinExistence type="predicted"/>
<evidence type="ECO:0000313" key="4">
    <source>
        <dbReference type="Proteomes" id="UP000255467"/>
    </source>
</evidence>
<protein>
    <submittedName>
        <fullName evidence="3">Uncharacterized protein</fullName>
    </submittedName>
</protein>
<sequence>MTTLLVILIVWVLLSIPAALILARMFRRPRVERRSSEFDSLEMRERARRGEFDRPADEFGRDRRPSGL</sequence>
<dbReference type="RefSeq" id="WP_039816288.1">
    <property type="nucleotide sequence ID" value="NZ_UGRY01000002.1"/>
</dbReference>
<dbReference type="EMBL" id="UGRY01000002">
    <property type="protein sequence ID" value="SUA78761.1"/>
    <property type="molecule type" value="Genomic_DNA"/>
</dbReference>
<keyword evidence="2" id="KW-0472">Membrane</keyword>
<keyword evidence="2" id="KW-1133">Transmembrane helix</keyword>
<evidence type="ECO:0000256" key="2">
    <source>
        <dbReference type="SAM" id="Phobius"/>
    </source>
</evidence>
<evidence type="ECO:0000313" key="3">
    <source>
        <dbReference type="EMBL" id="SUA78761.1"/>
    </source>
</evidence>
<keyword evidence="2" id="KW-0812">Transmembrane</keyword>
<dbReference type="Proteomes" id="UP000255467">
    <property type="component" value="Unassembled WGS sequence"/>
</dbReference>
<evidence type="ECO:0000256" key="1">
    <source>
        <dbReference type="SAM" id="MobiDB-lite"/>
    </source>
</evidence>
<reference evidence="3 4" key="1">
    <citation type="submission" date="2018-06" db="EMBL/GenBank/DDBJ databases">
        <authorList>
            <consortium name="Pathogen Informatics"/>
            <person name="Doyle S."/>
        </authorList>
    </citation>
    <scope>NUCLEOTIDE SEQUENCE [LARGE SCALE GENOMIC DNA]</scope>
    <source>
        <strain evidence="3 4">NCTC1934</strain>
    </source>
</reference>
<accession>A0A378YQK7</accession>
<organism evidence="3 4">
    <name type="scientific">Nocardia otitidiscaviarum</name>
    <dbReference type="NCBI Taxonomy" id="1823"/>
    <lineage>
        <taxon>Bacteria</taxon>
        <taxon>Bacillati</taxon>
        <taxon>Actinomycetota</taxon>
        <taxon>Actinomycetes</taxon>
        <taxon>Mycobacteriales</taxon>
        <taxon>Nocardiaceae</taxon>
        <taxon>Nocardia</taxon>
    </lineage>
</organism>
<gene>
    <name evidence="3" type="ORF">NCTC1934_03500</name>
</gene>
<keyword evidence="4" id="KW-1185">Reference proteome</keyword>
<dbReference type="AlphaFoldDB" id="A0A378YQK7"/>